<dbReference type="Pfam" id="PF12900">
    <property type="entry name" value="Pyridox_ox_2"/>
    <property type="match status" value="1"/>
</dbReference>
<evidence type="ECO:0000313" key="1">
    <source>
        <dbReference type="EMBL" id="NEY91501.1"/>
    </source>
</evidence>
<dbReference type="EMBL" id="JAAIVJ010000009">
    <property type="protein sequence ID" value="NEY91501.1"/>
    <property type="molecule type" value="Genomic_DNA"/>
</dbReference>
<proteinExistence type="predicted"/>
<dbReference type="Gene3D" id="2.30.110.10">
    <property type="entry name" value="Electron Transport, Fmn-binding Protein, Chain A"/>
    <property type="match status" value="1"/>
</dbReference>
<comment type="caution">
    <text evidence="1">The sequence shown here is derived from an EMBL/GenBank/DDBJ whole genome shotgun (WGS) entry which is preliminary data.</text>
</comment>
<name>A0A6M0QX48_9RHOB</name>
<dbReference type="RefSeq" id="WP_164626958.1">
    <property type="nucleotide sequence ID" value="NZ_JAAIVJ010000009.1"/>
</dbReference>
<accession>A0A6M0QX48</accession>
<evidence type="ECO:0000313" key="2">
    <source>
        <dbReference type="Proteomes" id="UP000477782"/>
    </source>
</evidence>
<gene>
    <name evidence="1" type="ORF">G4Z14_14440</name>
</gene>
<dbReference type="AlphaFoldDB" id="A0A6M0QX48"/>
<reference evidence="1 2" key="1">
    <citation type="submission" date="2020-02" db="EMBL/GenBank/DDBJ databases">
        <authorList>
            <person name="Chen W.-M."/>
        </authorList>
    </citation>
    <scope>NUCLEOTIDE SEQUENCE [LARGE SCALE GENOMIC DNA]</scope>
    <source>
        <strain evidence="1 2">KMS-5</strain>
    </source>
</reference>
<sequence length="225" mass="24425">MTRSRAKAPTDRTRLRRLHDKAAYDRDTIHAILDAMPLAHVGYVMDGAPVVIPTLQWREGDRIYWHGSAASRSMKAGKGCPVCVTVTLSDAMVLARSAFEHSVNSRSVMVFGQAEWVTDPVAKAAHLQAMVERLFPGRWPQLRPMTETEVKATGLLSLPLTEASAKISAAAPGETDAEADKGWPVWAGLLPIAFQMGVPIPAPDLPPGTALPAHAARYRFGEKPE</sequence>
<dbReference type="PANTHER" id="PTHR34071">
    <property type="entry name" value="5-NITROIMIDAZOLE ANTIBIOTICS RESISTANCE PROTEIN, NIMA-FAMILY-RELATED PROTEIN-RELATED"/>
    <property type="match status" value="1"/>
</dbReference>
<dbReference type="InterPro" id="IPR024747">
    <property type="entry name" value="Pyridox_Oxase-rel"/>
</dbReference>
<dbReference type="InterPro" id="IPR012349">
    <property type="entry name" value="Split_barrel_FMN-bd"/>
</dbReference>
<protein>
    <submittedName>
        <fullName evidence="1">Pyridoxamine 5'-phosphate oxidase family protein</fullName>
    </submittedName>
</protein>
<dbReference type="Proteomes" id="UP000477782">
    <property type="component" value="Unassembled WGS sequence"/>
</dbReference>
<dbReference type="SUPFAM" id="SSF50475">
    <property type="entry name" value="FMN-binding split barrel"/>
    <property type="match status" value="1"/>
</dbReference>
<organism evidence="1 2">
    <name type="scientific">Tabrizicola oligotrophica</name>
    <dbReference type="NCBI Taxonomy" id="2710650"/>
    <lineage>
        <taxon>Bacteria</taxon>
        <taxon>Pseudomonadati</taxon>
        <taxon>Pseudomonadota</taxon>
        <taxon>Alphaproteobacteria</taxon>
        <taxon>Rhodobacterales</taxon>
        <taxon>Paracoccaceae</taxon>
        <taxon>Tabrizicola</taxon>
    </lineage>
</organism>
<dbReference type="PANTHER" id="PTHR34071:SF2">
    <property type="entry name" value="FLAVIN-NUCLEOTIDE-BINDING PROTEIN"/>
    <property type="match status" value="1"/>
</dbReference>
<keyword evidence="2" id="KW-1185">Reference proteome</keyword>